<keyword evidence="2" id="KW-1185">Reference proteome</keyword>
<organism evidence="1 2">
    <name type="scientific">Pandoraea pulmonicola</name>
    <dbReference type="NCBI Taxonomy" id="93221"/>
    <lineage>
        <taxon>Bacteria</taxon>
        <taxon>Pseudomonadati</taxon>
        <taxon>Pseudomonadota</taxon>
        <taxon>Betaproteobacteria</taxon>
        <taxon>Burkholderiales</taxon>
        <taxon>Burkholderiaceae</taxon>
        <taxon>Pandoraea</taxon>
    </lineage>
</organism>
<dbReference type="Proteomes" id="UP000035086">
    <property type="component" value="Chromosome"/>
</dbReference>
<name>A0ABM5S2G2_PANPU</name>
<protein>
    <submittedName>
        <fullName evidence="1">Uncharacterized protein</fullName>
    </submittedName>
</protein>
<sequence>MGLCRWGVKAGRSWPWALGGCLEGVLAGATFRWSAGEYPLEAALLGLEEVKGWEARWVFGA</sequence>
<proteinExistence type="predicted"/>
<reference evidence="1" key="1">
    <citation type="submission" date="2016-11" db="EMBL/GenBank/DDBJ databases">
        <title>Complete Genome Sequencing of Pandoraea pulmonicola DSM 16583.</title>
        <authorList>
            <person name="Chan K.-G."/>
        </authorList>
    </citation>
    <scope>NUCLEOTIDE SEQUENCE</scope>
    <source>
        <strain evidence="1">DSM 16583</strain>
    </source>
</reference>
<dbReference type="EMBL" id="CP010310">
    <property type="protein sequence ID" value="AJC21928.1"/>
    <property type="molecule type" value="Genomic_DNA"/>
</dbReference>
<gene>
    <name evidence="1" type="ORF">RO07_18155</name>
</gene>
<accession>A0ABM5S2G2</accession>
<evidence type="ECO:0000313" key="2">
    <source>
        <dbReference type="Proteomes" id="UP000035086"/>
    </source>
</evidence>
<evidence type="ECO:0000313" key="1">
    <source>
        <dbReference type="EMBL" id="AJC21928.1"/>
    </source>
</evidence>